<evidence type="ECO:0000313" key="12">
    <source>
        <dbReference type="Proteomes" id="UP000541444"/>
    </source>
</evidence>
<dbReference type="InterPro" id="IPR001005">
    <property type="entry name" value="SANT/Myb"/>
</dbReference>
<dbReference type="PROSITE" id="PS50090">
    <property type="entry name" value="MYB_LIKE"/>
    <property type="match status" value="1"/>
</dbReference>
<evidence type="ECO:0000259" key="9">
    <source>
        <dbReference type="PROSITE" id="PS51293"/>
    </source>
</evidence>
<keyword evidence="4" id="KW-0804">Transcription</keyword>
<dbReference type="Proteomes" id="UP000541444">
    <property type="component" value="Unassembled WGS sequence"/>
</dbReference>
<dbReference type="InterPro" id="IPR017930">
    <property type="entry name" value="Myb_dom"/>
</dbReference>
<feature type="domain" description="HTH myb-type" evidence="10">
    <location>
        <begin position="516"/>
        <end position="570"/>
    </location>
</feature>
<evidence type="ECO:0000256" key="5">
    <source>
        <dbReference type="ARBA" id="ARBA00023242"/>
    </source>
</evidence>
<dbReference type="PANTHER" id="PTHR12802:SF175">
    <property type="entry name" value="PROTEIN REVEILLE 2"/>
    <property type="match status" value="1"/>
</dbReference>
<feature type="coiled-coil region" evidence="6">
    <location>
        <begin position="256"/>
        <end position="283"/>
    </location>
</feature>
<dbReference type="AlphaFoldDB" id="A0A7J7NXG3"/>
<evidence type="ECO:0000256" key="4">
    <source>
        <dbReference type="ARBA" id="ARBA00023163"/>
    </source>
</evidence>
<sequence>MVRTRSQHVCHAAEGSLNIKVAELREHYFCLLPYNVVLPEWPLKFSCLDDEGRRVEYDRYFWCDVFRPDPKFFPNNTSLFDCIALEQVELKQVLAHENRVTAEKKKTHLPLGDLTGIPPPTLESTSMGWKLWRLKKIAPEDSPSTMVVAQGKKGDKLVADGVMEEQVANEVAPSEAGKRSLKRKQHEHEGSNHTNAKAVAKLREIEQRLFKMARTEPKQLEGMFQEQATCLSIQMKGATSFVEKKNHEFGELTHRFDAQTVRMKELKKEKESKTKELKAAEECHFGLTASDIDLGLAGRYYEIVFTSNAEDKLVEDVIAPVNVPALQIEQVPAADTEVDLPSEVETGKNILNEELNLILIQGTLSTFGVCDLVEIFELKSLFFLAKAHVDIYGLSLNISWELLEIAPVCSNKSRLHKLAACIVSPQQCLLLGFSSQDSLSAESRSKLLDKVQKFLPPKVMIPERRLEHLVEQALTVQCEACVFHNSLDSSISLYSDHRCGKYHIPSETLQARKPYTITKQRERWTDDEHNRFLQALKIYGRAWQRIEEHIGTKTTVQIRSHAQKFFSKVNTPRLCTRLIWSVAEHIDLEGLDLLLADDPEDPLNIIITNTQKVLFDMDSSVNTSNRLQDVQTVLFAQCLRSRTPP</sequence>
<keyword evidence="6" id="KW-0175">Coiled coil</keyword>
<proteinExistence type="predicted"/>
<comment type="subcellular location">
    <subcellularLocation>
        <location evidence="1">Nucleus</location>
    </subcellularLocation>
</comment>
<dbReference type="NCBIfam" id="TIGR01557">
    <property type="entry name" value="myb_SHAQKYF"/>
    <property type="match status" value="1"/>
</dbReference>
<dbReference type="GO" id="GO:0003677">
    <property type="term" value="F:DNA binding"/>
    <property type="evidence" value="ECO:0007669"/>
    <property type="project" value="UniProtKB-KW"/>
</dbReference>
<keyword evidence="5" id="KW-0539">Nucleus</keyword>
<dbReference type="PANTHER" id="PTHR12802">
    <property type="entry name" value="SWI/SNF COMPLEX-RELATED"/>
    <property type="match status" value="1"/>
</dbReference>
<organism evidence="11 12">
    <name type="scientific">Kingdonia uniflora</name>
    <dbReference type="NCBI Taxonomy" id="39325"/>
    <lineage>
        <taxon>Eukaryota</taxon>
        <taxon>Viridiplantae</taxon>
        <taxon>Streptophyta</taxon>
        <taxon>Embryophyta</taxon>
        <taxon>Tracheophyta</taxon>
        <taxon>Spermatophyta</taxon>
        <taxon>Magnoliopsida</taxon>
        <taxon>Ranunculales</taxon>
        <taxon>Circaeasteraceae</taxon>
        <taxon>Kingdonia</taxon>
    </lineage>
</organism>
<evidence type="ECO:0000256" key="2">
    <source>
        <dbReference type="ARBA" id="ARBA00023015"/>
    </source>
</evidence>
<evidence type="ECO:0000259" key="8">
    <source>
        <dbReference type="PROSITE" id="PS50090"/>
    </source>
</evidence>
<dbReference type="InterPro" id="IPR006447">
    <property type="entry name" value="Myb_dom_plants"/>
</dbReference>
<dbReference type="SUPFAM" id="SSF46689">
    <property type="entry name" value="Homeodomain-like"/>
    <property type="match status" value="1"/>
</dbReference>
<protein>
    <submittedName>
        <fullName evidence="11">Uncharacterized protein</fullName>
    </submittedName>
</protein>
<dbReference type="Gene3D" id="1.10.10.60">
    <property type="entry name" value="Homeodomain-like"/>
    <property type="match status" value="1"/>
</dbReference>
<dbReference type="EMBL" id="JACGCM010000452">
    <property type="protein sequence ID" value="KAF6171885.1"/>
    <property type="molecule type" value="Genomic_DNA"/>
</dbReference>
<feature type="domain" description="Myb-like" evidence="8">
    <location>
        <begin position="516"/>
        <end position="566"/>
    </location>
</feature>
<dbReference type="OrthoDB" id="118550at2759"/>
<dbReference type="PROSITE" id="PS51293">
    <property type="entry name" value="SANT"/>
    <property type="match status" value="1"/>
</dbReference>
<name>A0A7J7NXG3_9MAGN</name>
<keyword evidence="12" id="KW-1185">Reference proteome</keyword>
<reference evidence="11 12" key="1">
    <citation type="journal article" date="2020" name="IScience">
        <title>Genome Sequencing of the Endangered Kingdonia uniflora (Circaeasteraceae, Ranunculales) Reveals Potential Mechanisms of Evolutionary Specialization.</title>
        <authorList>
            <person name="Sun Y."/>
            <person name="Deng T."/>
            <person name="Zhang A."/>
            <person name="Moore M.J."/>
            <person name="Landis J.B."/>
            <person name="Lin N."/>
            <person name="Zhang H."/>
            <person name="Zhang X."/>
            <person name="Huang J."/>
            <person name="Zhang X."/>
            <person name="Sun H."/>
            <person name="Wang H."/>
        </authorList>
    </citation>
    <scope>NUCLEOTIDE SEQUENCE [LARGE SCALE GENOMIC DNA]</scope>
    <source>
        <strain evidence="11">TB1705</strain>
        <tissue evidence="11">Leaf</tissue>
    </source>
</reference>
<dbReference type="InterPro" id="IPR009057">
    <property type="entry name" value="Homeodomain-like_sf"/>
</dbReference>
<gene>
    <name evidence="11" type="ORF">GIB67_011782</name>
</gene>
<dbReference type="Pfam" id="PF00249">
    <property type="entry name" value="Myb_DNA-binding"/>
    <property type="match status" value="1"/>
</dbReference>
<accession>A0A7J7NXG3</accession>
<evidence type="ECO:0000256" key="3">
    <source>
        <dbReference type="ARBA" id="ARBA00023125"/>
    </source>
</evidence>
<dbReference type="GO" id="GO:0005634">
    <property type="term" value="C:nucleus"/>
    <property type="evidence" value="ECO:0007669"/>
    <property type="project" value="UniProtKB-SubCell"/>
</dbReference>
<dbReference type="FunFam" id="1.10.10.60:FF:000023">
    <property type="entry name" value="protein REVEILLE 6 isoform X1"/>
    <property type="match status" value="1"/>
</dbReference>
<dbReference type="SMART" id="SM00717">
    <property type="entry name" value="SANT"/>
    <property type="match status" value="1"/>
</dbReference>
<feature type="domain" description="SANT" evidence="9">
    <location>
        <begin position="519"/>
        <end position="570"/>
    </location>
</feature>
<evidence type="ECO:0000256" key="6">
    <source>
        <dbReference type="SAM" id="Coils"/>
    </source>
</evidence>
<evidence type="ECO:0000313" key="11">
    <source>
        <dbReference type="EMBL" id="KAF6171885.1"/>
    </source>
</evidence>
<evidence type="ECO:0000259" key="10">
    <source>
        <dbReference type="PROSITE" id="PS51294"/>
    </source>
</evidence>
<dbReference type="PROSITE" id="PS51294">
    <property type="entry name" value="HTH_MYB"/>
    <property type="match status" value="1"/>
</dbReference>
<evidence type="ECO:0000256" key="1">
    <source>
        <dbReference type="ARBA" id="ARBA00004123"/>
    </source>
</evidence>
<evidence type="ECO:0000256" key="7">
    <source>
        <dbReference type="SAM" id="MobiDB-lite"/>
    </source>
</evidence>
<dbReference type="GO" id="GO:0010468">
    <property type="term" value="P:regulation of gene expression"/>
    <property type="evidence" value="ECO:0007669"/>
    <property type="project" value="UniProtKB-ARBA"/>
</dbReference>
<keyword evidence="2" id="KW-0805">Transcription regulation</keyword>
<keyword evidence="3" id="KW-0238">DNA-binding</keyword>
<dbReference type="CDD" id="cd00167">
    <property type="entry name" value="SANT"/>
    <property type="match status" value="1"/>
</dbReference>
<feature type="region of interest" description="Disordered" evidence="7">
    <location>
        <begin position="167"/>
        <end position="195"/>
    </location>
</feature>
<dbReference type="InterPro" id="IPR017884">
    <property type="entry name" value="SANT_dom"/>
</dbReference>
<comment type="caution">
    <text evidence="11">The sequence shown here is derived from an EMBL/GenBank/DDBJ whole genome shotgun (WGS) entry which is preliminary data.</text>
</comment>